<dbReference type="EMBL" id="LN899821">
    <property type="protein sequence ID" value="CUV16988.1"/>
    <property type="molecule type" value="Genomic_DNA"/>
</dbReference>
<sequence>MALEMTLQSQIKAQIAELIHARRPKYKDQPYSWKNFCEAAHVASLSDAARAAYLNEVTTQRGADAALHLGDRAETLRSKVVQYLNNRSVSCTQSQPTQASRPRAA</sequence>
<gene>
    <name evidence="1" type="ORF">PSS4_v1_210029</name>
</gene>
<name>A0A0S4U452_RALSL</name>
<accession>A0A0S4U452</accession>
<proteinExistence type="predicted"/>
<organism evidence="1">
    <name type="scientific">Ralstonia solanacearum</name>
    <name type="common">Pseudomonas solanacearum</name>
    <dbReference type="NCBI Taxonomy" id="305"/>
    <lineage>
        <taxon>Bacteria</taxon>
        <taxon>Pseudomonadati</taxon>
        <taxon>Pseudomonadota</taxon>
        <taxon>Betaproteobacteria</taxon>
        <taxon>Burkholderiales</taxon>
        <taxon>Burkholderiaceae</taxon>
        <taxon>Ralstonia</taxon>
        <taxon>Ralstonia solanacearum species complex</taxon>
    </lineage>
</organism>
<reference evidence="1" key="1">
    <citation type="submission" date="2015-10" db="EMBL/GenBank/DDBJ databases">
        <authorList>
            <person name="Gilbert D.G."/>
        </authorList>
    </citation>
    <scope>NUCLEOTIDE SEQUENCE</scope>
    <source>
        <strain evidence="1">Phyl III-seqv23</strain>
    </source>
</reference>
<dbReference type="InterPro" id="IPR056113">
    <property type="entry name" value="DUF7696"/>
</dbReference>
<protein>
    <submittedName>
        <fullName evidence="1">Uncharacterized protein</fullName>
    </submittedName>
</protein>
<evidence type="ECO:0000313" key="1">
    <source>
        <dbReference type="EMBL" id="CUV16988.1"/>
    </source>
</evidence>
<dbReference type="Pfam" id="PF24751">
    <property type="entry name" value="DUF7696"/>
    <property type="match status" value="1"/>
</dbReference>
<dbReference type="AlphaFoldDB" id="A0A0S4U452"/>